<name>A0A6A6GU70_VIRVR</name>
<gene>
    <name evidence="2" type="ORF">EV356DRAFT_456396</name>
</gene>
<evidence type="ECO:0000256" key="1">
    <source>
        <dbReference type="SAM" id="MobiDB-lite"/>
    </source>
</evidence>
<proteinExistence type="predicted"/>
<evidence type="ECO:0000313" key="3">
    <source>
        <dbReference type="Proteomes" id="UP000800092"/>
    </source>
</evidence>
<dbReference type="Pfam" id="PF23151">
    <property type="entry name" value="NuiA_2"/>
    <property type="match status" value="1"/>
</dbReference>
<feature type="region of interest" description="Disordered" evidence="1">
    <location>
        <begin position="13"/>
        <end position="36"/>
    </location>
</feature>
<dbReference type="PANTHER" id="PTHR42093">
    <property type="match status" value="1"/>
</dbReference>
<sequence>MSDDTSYISFLEKANADANCTPTDSPTENRRRYTTNSITASVPASLYGLPQTYVSDTDSPFEPVSLLWGPQKSLPNSEQLAELIGHKGEVEPVEESDFDPRGQYNDVLEKVKAAGDGKVAVFRVAHGGPRAEYYVVSMEGKKDRVVGVKTVAIES</sequence>
<organism evidence="2 3">
    <name type="scientific">Viridothelium virens</name>
    <name type="common">Speckled blister lichen</name>
    <name type="synonym">Trypethelium virens</name>
    <dbReference type="NCBI Taxonomy" id="1048519"/>
    <lineage>
        <taxon>Eukaryota</taxon>
        <taxon>Fungi</taxon>
        <taxon>Dikarya</taxon>
        <taxon>Ascomycota</taxon>
        <taxon>Pezizomycotina</taxon>
        <taxon>Dothideomycetes</taxon>
        <taxon>Dothideomycetes incertae sedis</taxon>
        <taxon>Trypetheliales</taxon>
        <taxon>Trypetheliaceae</taxon>
        <taxon>Viridothelium</taxon>
    </lineage>
</organism>
<dbReference type="InterPro" id="IPR056539">
    <property type="entry name" value="NuiA-like"/>
</dbReference>
<dbReference type="PANTHER" id="PTHR42093:SF1">
    <property type="match status" value="1"/>
</dbReference>
<dbReference type="OrthoDB" id="5366485at2759"/>
<dbReference type="AlphaFoldDB" id="A0A6A6GU70"/>
<keyword evidence="3" id="KW-1185">Reference proteome</keyword>
<evidence type="ECO:0000313" key="2">
    <source>
        <dbReference type="EMBL" id="KAF2229169.1"/>
    </source>
</evidence>
<protein>
    <submittedName>
        <fullName evidence="2">Uncharacterized protein</fullName>
    </submittedName>
</protein>
<dbReference type="Proteomes" id="UP000800092">
    <property type="component" value="Unassembled WGS sequence"/>
</dbReference>
<accession>A0A6A6GU70</accession>
<reference evidence="2" key="1">
    <citation type="journal article" date="2020" name="Stud. Mycol.">
        <title>101 Dothideomycetes genomes: a test case for predicting lifestyles and emergence of pathogens.</title>
        <authorList>
            <person name="Haridas S."/>
            <person name="Albert R."/>
            <person name="Binder M."/>
            <person name="Bloem J."/>
            <person name="Labutti K."/>
            <person name="Salamov A."/>
            <person name="Andreopoulos B."/>
            <person name="Baker S."/>
            <person name="Barry K."/>
            <person name="Bills G."/>
            <person name="Bluhm B."/>
            <person name="Cannon C."/>
            <person name="Castanera R."/>
            <person name="Culley D."/>
            <person name="Daum C."/>
            <person name="Ezra D."/>
            <person name="Gonzalez J."/>
            <person name="Henrissat B."/>
            <person name="Kuo A."/>
            <person name="Liang C."/>
            <person name="Lipzen A."/>
            <person name="Lutzoni F."/>
            <person name="Magnuson J."/>
            <person name="Mondo S."/>
            <person name="Nolan M."/>
            <person name="Ohm R."/>
            <person name="Pangilinan J."/>
            <person name="Park H.-J."/>
            <person name="Ramirez L."/>
            <person name="Alfaro M."/>
            <person name="Sun H."/>
            <person name="Tritt A."/>
            <person name="Yoshinaga Y."/>
            <person name="Zwiers L.-H."/>
            <person name="Turgeon B."/>
            <person name="Goodwin S."/>
            <person name="Spatafora J."/>
            <person name="Crous P."/>
            <person name="Grigoriev I."/>
        </authorList>
    </citation>
    <scope>NUCLEOTIDE SEQUENCE</scope>
    <source>
        <strain evidence="2">Tuck. ex Michener</strain>
    </source>
</reference>
<dbReference type="EMBL" id="ML991873">
    <property type="protein sequence ID" value="KAF2229169.1"/>
    <property type="molecule type" value="Genomic_DNA"/>
</dbReference>